<dbReference type="Pfam" id="PF02698">
    <property type="entry name" value="DUF218"/>
    <property type="match status" value="1"/>
</dbReference>
<protein>
    <recommendedName>
        <fullName evidence="1">DUF218 domain-containing protein</fullName>
    </recommendedName>
</protein>
<name>A0A841BGT8_9ACTN</name>
<keyword evidence="3" id="KW-1185">Reference proteome</keyword>
<dbReference type="EMBL" id="JACHMN010000001">
    <property type="protein sequence ID" value="MBB5867494.1"/>
    <property type="molecule type" value="Genomic_DNA"/>
</dbReference>
<dbReference type="AlphaFoldDB" id="A0A841BGT8"/>
<evidence type="ECO:0000313" key="2">
    <source>
        <dbReference type="EMBL" id="MBB5867494.1"/>
    </source>
</evidence>
<proteinExistence type="predicted"/>
<organism evidence="2 3">
    <name type="scientific">Allocatelliglobosispora scoriae</name>
    <dbReference type="NCBI Taxonomy" id="643052"/>
    <lineage>
        <taxon>Bacteria</taxon>
        <taxon>Bacillati</taxon>
        <taxon>Actinomycetota</taxon>
        <taxon>Actinomycetes</taxon>
        <taxon>Micromonosporales</taxon>
        <taxon>Micromonosporaceae</taxon>
        <taxon>Allocatelliglobosispora</taxon>
    </lineage>
</organism>
<gene>
    <name evidence="2" type="ORF">F4553_000873</name>
</gene>
<evidence type="ECO:0000313" key="3">
    <source>
        <dbReference type="Proteomes" id="UP000587527"/>
    </source>
</evidence>
<dbReference type="RefSeq" id="WP_221469688.1">
    <property type="nucleotide sequence ID" value="NZ_JACHMN010000001.1"/>
</dbReference>
<feature type="domain" description="DUF218" evidence="1">
    <location>
        <begin position="25"/>
        <end position="121"/>
    </location>
</feature>
<comment type="caution">
    <text evidence="2">The sequence shown here is derived from an EMBL/GenBank/DDBJ whole genome shotgun (WGS) entry which is preliminary data.</text>
</comment>
<dbReference type="Proteomes" id="UP000587527">
    <property type="component" value="Unassembled WGS sequence"/>
</dbReference>
<dbReference type="InterPro" id="IPR003848">
    <property type="entry name" value="DUF218"/>
</dbReference>
<evidence type="ECO:0000259" key="1">
    <source>
        <dbReference type="Pfam" id="PF02698"/>
    </source>
</evidence>
<accession>A0A841BGT8</accession>
<reference evidence="2 3" key="1">
    <citation type="submission" date="2020-08" db="EMBL/GenBank/DDBJ databases">
        <title>Sequencing the genomes of 1000 actinobacteria strains.</title>
        <authorList>
            <person name="Klenk H.-P."/>
        </authorList>
    </citation>
    <scope>NUCLEOTIDE SEQUENCE [LARGE SCALE GENOMIC DNA]</scope>
    <source>
        <strain evidence="2 3">DSM 45362</strain>
    </source>
</reference>
<sequence length="224" mass="23971">MLELSSGLSSCVVAVQQRGDDPVECRQRVEAGVRTYLAVSRTVPDARLIVVGGASGDIGPDTIASWCEHGGAVPTVLNTSQNTRDKAESIADYVRSTGVSTVIQVTSLYHSLRAYLTTLAALDTTAPGTALMNVASDTTDLDVIAHCVTDEILLATTAEPRLRFTLDAGDVAAATEDPAYRTYLTRREGEARRIGAYAETGKRHLRTDLSVKDILATYLPPTYP</sequence>